<dbReference type="EMBL" id="KZ987815">
    <property type="protein sequence ID" value="RKP14587.1"/>
    <property type="molecule type" value="Genomic_DNA"/>
</dbReference>
<dbReference type="SUPFAM" id="SSF46579">
    <property type="entry name" value="Prefoldin"/>
    <property type="match status" value="1"/>
</dbReference>
<comment type="similarity">
    <text evidence="1">Belongs to the prefoldin subunit beta family.</text>
</comment>
<dbReference type="OrthoDB" id="2015447at2759"/>
<dbReference type="PANTHER" id="PTHR20903:SF0">
    <property type="entry name" value="PREFOLDIN SUBUNIT 1"/>
    <property type="match status" value="1"/>
</dbReference>
<evidence type="ECO:0000256" key="1">
    <source>
        <dbReference type="ARBA" id="ARBA00008045"/>
    </source>
</evidence>
<reference evidence="4" key="1">
    <citation type="journal article" date="2018" name="Nat. Microbiol.">
        <title>Leveraging single-cell genomics to expand the fungal tree of life.</title>
        <authorList>
            <person name="Ahrendt S.R."/>
            <person name="Quandt C.A."/>
            <person name="Ciobanu D."/>
            <person name="Clum A."/>
            <person name="Salamov A."/>
            <person name="Andreopoulos B."/>
            <person name="Cheng J.F."/>
            <person name="Woyke T."/>
            <person name="Pelin A."/>
            <person name="Henrissat B."/>
            <person name="Reynolds N.K."/>
            <person name="Benny G.L."/>
            <person name="Smith M.E."/>
            <person name="James T.Y."/>
            <person name="Grigoriev I.V."/>
        </authorList>
    </citation>
    <scope>NUCLEOTIDE SEQUENCE [LARGE SCALE GENOMIC DNA]</scope>
</reference>
<keyword evidence="4" id="KW-1185">Reference proteome</keyword>
<dbReference type="GO" id="GO:0016272">
    <property type="term" value="C:prefoldin complex"/>
    <property type="evidence" value="ECO:0007669"/>
    <property type="project" value="InterPro"/>
</dbReference>
<dbReference type="Pfam" id="PF01920">
    <property type="entry name" value="Prefoldin_2"/>
    <property type="match status" value="1"/>
</dbReference>
<protein>
    <recommendedName>
        <fullName evidence="5">Prefoldin</fullName>
    </recommendedName>
</protein>
<dbReference type="Gene3D" id="1.10.287.370">
    <property type="match status" value="1"/>
</dbReference>
<accession>A0A4P9Y6C4</accession>
<name>A0A4P9Y6C4_9FUNG</name>
<dbReference type="Proteomes" id="UP000267251">
    <property type="component" value="Unassembled WGS sequence"/>
</dbReference>
<gene>
    <name evidence="3" type="ORF">BJ684DRAFT_19014</name>
</gene>
<dbReference type="PANTHER" id="PTHR20903">
    <property type="entry name" value="PREFOLDIN SUBUNIT 1-RELATED"/>
    <property type="match status" value="1"/>
</dbReference>
<evidence type="ECO:0000313" key="4">
    <source>
        <dbReference type="Proteomes" id="UP000267251"/>
    </source>
</evidence>
<evidence type="ECO:0008006" key="5">
    <source>
        <dbReference type="Google" id="ProtNLM"/>
    </source>
</evidence>
<dbReference type="GO" id="GO:0044183">
    <property type="term" value="F:protein folding chaperone"/>
    <property type="evidence" value="ECO:0007669"/>
    <property type="project" value="TreeGrafter"/>
</dbReference>
<dbReference type="GO" id="GO:0005737">
    <property type="term" value="C:cytoplasm"/>
    <property type="evidence" value="ECO:0007669"/>
    <property type="project" value="TreeGrafter"/>
</dbReference>
<dbReference type="GO" id="GO:0051082">
    <property type="term" value="F:unfolded protein binding"/>
    <property type="evidence" value="ECO:0007669"/>
    <property type="project" value="InterPro"/>
</dbReference>
<dbReference type="InterPro" id="IPR009053">
    <property type="entry name" value="Prefoldin"/>
</dbReference>
<dbReference type="InterPro" id="IPR002777">
    <property type="entry name" value="PFD_beta-like"/>
</dbReference>
<sequence length="125" mass="14402">MSGIDEDKLHQILVVMQNKMIEDNRALTSTRAQLQAKDRERRLADMTLRELAPLPDAVRSYESVGKMFMLSDMPTLKKKLTDRSTEVTDSMRVLEKKQIYLQKQMEETNANLREITHRSSTASSS</sequence>
<proteinExistence type="inferred from homology"/>
<evidence type="ECO:0000313" key="3">
    <source>
        <dbReference type="EMBL" id="RKP14587.1"/>
    </source>
</evidence>
<dbReference type="AlphaFoldDB" id="A0A4P9Y6C4"/>
<organism evidence="3 4">
    <name type="scientific">Piptocephalis cylindrospora</name>
    <dbReference type="NCBI Taxonomy" id="1907219"/>
    <lineage>
        <taxon>Eukaryota</taxon>
        <taxon>Fungi</taxon>
        <taxon>Fungi incertae sedis</taxon>
        <taxon>Zoopagomycota</taxon>
        <taxon>Zoopagomycotina</taxon>
        <taxon>Zoopagomycetes</taxon>
        <taxon>Zoopagales</taxon>
        <taxon>Piptocephalidaceae</taxon>
        <taxon>Piptocephalis</taxon>
    </lineage>
</organism>
<evidence type="ECO:0000256" key="2">
    <source>
        <dbReference type="ARBA" id="ARBA00023186"/>
    </source>
</evidence>
<keyword evidence="2" id="KW-0143">Chaperone</keyword>